<dbReference type="EMBL" id="CM008053">
    <property type="protein sequence ID" value="PVH33943.1"/>
    <property type="molecule type" value="Genomic_DNA"/>
</dbReference>
<feature type="compositionally biased region" description="Basic residues" evidence="1">
    <location>
        <begin position="1"/>
        <end position="18"/>
    </location>
</feature>
<dbReference type="InterPro" id="IPR008906">
    <property type="entry name" value="HATC_C_dom"/>
</dbReference>
<feature type="domain" description="TTF-type" evidence="2">
    <location>
        <begin position="139"/>
        <end position="224"/>
    </location>
</feature>
<name>A0A2T8I8E7_9POAL</name>
<evidence type="ECO:0000259" key="2">
    <source>
        <dbReference type="SMART" id="SM00597"/>
    </source>
</evidence>
<dbReference type="AlphaFoldDB" id="A0A2T8I8E7"/>
<evidence type="ECO:0000256" key="1">
    <source>
        <dbReference type="SAM" id="MobiDB-lite"/>
    </source>
</evidence>
<evidence type="ECO:0000313" key="3">
    <source>
        <dbReference type="EMBL" id="PVH33943.1"/>
    </source>
</evidence>
<protein>
    <recommendedName>
        <fullName evidence="2">TTF-type domain-containing protein</fullName>
    </recommendedName>
</protein>
<accession>A0A2T8I8E7</accession>
<gene>
    <name evidence="3" type="ORF">PAHAL_8G107500</name>
</gene>
<dbReference type="Pfam" id="PF05699">
    <property type="entry name" value="Dimer_Tnp_hAT"/>
    <property type="match status" value="1"/>
</dbReference>
<dbReference type="GO" id="GO:0046983">
    <property type="term" value="F:protein dimerization activity"/>
    <property type="evidence" value="ECO:0007669"/>
    <property type="project" value="InterPro"/>
</dbReference>
<dbReference type="Gramene" id="PVH33943">
    <property type="protein sequence ID" value="PVH33943"/>
    <property type="gene ID" value="PAHAL_8G107500"/>
</dbReference>
<dbReference type="InterPro" id="IPR006580">
    <property type="entry name" value="Znf_TTF"/>
</dbReference>
<dbReference type="PANTHER" id="PTHR45749:SF24">
    <property type="entry name" value="TTF-TYPE DOMAIN-CONTAINING PROTEIN"/>
    <property type="match status" value="1"/>
</dbReference>
<dbReference type="SUPFAM" id="SSF53098">
    <property type="entry name" value="Ribonuclease H-like"/>
    <property type="match status" value="1"/>
</dbReference>
<sequence length="788" mass="90927">MPPTRKHASGGEKRRKRKRIEELNASQRGDIHKFFQTRVPSRNPEELAIVVWKPLDGGISQENIDTNNNVSDHENPEVVQAESTHVDEEPFFSIDICDPRNWGRLDNKARDVLVEKGPIREQNLEFPLDENSRHFSYAHYSKVLKNGEVHDRKWLVYSKHIDKVFCFCCKIFKSNNMKSSLASDGLRDWRHLSVRLKEHEGTVEHKISMNTWNELRIRLRKQETIDKELQVQFKKEKEQMKQVLFRLVAIVKFLSKRSLAFRGSSEKIYSESNGNFLACVEMIAEFDPVLQEHLRRIPNKEIHYHYLSHKIQNELISLLASSITNSIIEVVKRAKYFSIILDCTPDVSHQEQMTVIVRSVNMSEDKIKIEEYFLGFLEVDDTSGLGLFNVLIECMESFGLNIDDIRGQGYDNGSNMKGKHQGVQKRLLNINPRALYMPCACHSLNLTLCDMANSSRKAISFFGIVQRIYHIPDFTVKSLCNTRWESRIKSVKAIRYQAPQLRSALSQLRDASDSEASTKSDAKNLFDLLGSFEFILGMVIWHDILFAVDNVSKKLQSTSMCIDSALQQIEGIMQYFRNYRNEGFQSSLKIAKELATEMEILQAEKDFEVNYLLVMVDMAISSLKNRFEELQVFKNIFGFLLSSRTLTSLDDIELRNCCIKFGKTFSFGNSSDVDLNDLISELKVLQMTLPDKQMSAMDIFEFVREVDSYANVVIAYRILFTMPVTVASAERSFSKLKLLKNYLRSVMSQERLNGLATLCIEKQLLDDIDIDSIINDFASRSVRRNIFK</sequence>
<dbReference type="InterPro" id="IPR012337">
    <property type="entry name" value="RNaseH-like_sf"/>
</dbReference>
<organism evidence="3">
    <name type="scientific">Panicum hallii</name>
    <dbReference type="NCBI Taxonomy" id="206008"/>
    <lineage>
        <taxon>Eukaryota</taxon>
        <taxon>Viridiplantae</taxon>
        <taxon>Streptophyta</taxon>
        <taxon>Embryophyta</taxon>
        <taxon>Tracheophyta</taxon>
        <taxon>Spermatophyta</taxon>
        <taxon>Magnoliopsida</taxon>
        <taxon>Liliopsida</taxon>
        <taxon>Poales</taxon>
        <taxon>Poaceae</taxon>
        <taxon>PACMAD clade</taxon>
        <taxon>Panicoideae</taxon>
        <taxon>Panicodae</taxon>
        <taxon>Paniceae</taxon>
        <taxon>Panicinae</taxon>
        <taxon>Panicum</taxon>
        <taxon>Panicum sect. Panicum</taxon>
    </lineage>
</organism>
<dbReference type="Proteomes" id="UP000243499">
    <property type="component" value="Chromosome 8"/>
</dbReference>
<dbReference type="PANTHER" id="PTHR45749">
    <property type="match status" value="1"/>
</dbReference>
<feature type="region of interest" description="Disordered" evidence="1">
    <location>
        <begin position="1"/>
        <end position="25"/>
    </location>
</feature>
<reference evidence="3" key="1">
    <citation type="submission" date="2018-04" db="EMBL/GenBank/DDBJ databases">
        <title>WGS assembly of Panicum hallii.</title>
        <authorList>
            <person name="Lovell J."/>
            <person name="Jenkins J."/>
            <person name="Lowry D."/>
            <person name="Mamidi S."/>
            <person name="Sreedasyam A."/>
            <person name="Weng X."/>
            <person name="Barry K."/>
            <person name="Bonette J."/>
            <person name="Campitelli B."/>
            <person name="Daum C."/>
            <person name="Gordon S."/>
            <person name="Gould B."/>
            <person name="Lipzen A."/>
            <person name="Macqueen A."/>
            <person name="Palacio-Mejia J."/>
            <person name="Plott C."/>
            <person name="Shakirov E."/>
            <person name="Shu S."/>
            <person name="Yoshinaga Y."/>
            <person name="Zane M."/>
            <person name="Rokhsar D."/>
            <person name="Grimwood J."/>
            <person name="Schmutz J."/>
            <person name="Juenger T."/>
        </authorList>
    </citation>
    <scope>NUCLEOTIDE SEQUENCE [LARGE SCALE GENOMIC DNA]</scope>
    <source>
        <strain evidence="3">FIL2</strain>
    </source>
</reference>
<dbReference type="SMART" id="SM00597">
    <property type="entry name" value="ZnF_TTF"/>
    <property type="match status" value="1"/>
</dbReference>
<proteinExistence type="predicted"/>
<dbReference type="Pfam" id="PF14291">
    <property type="entry name" value="DUF4371"/>
    <property type="match status" value="1"/>
</dbReference>
<dbReference type="InterPro" id="IPR025398">
    <property type="entry name" value="DUF4371"/>
</dbReference>